<dbReference type="AlphaFoldDB" id="A0A6A3MM43"/>
<dbReference type="EMBL" id="QXFV01000438">
    <property type="protein sequence ID" value="KAE9037544.1"/>
    <property type="molecule type" value="Genomic_DNA"/>
</dbReference>
<protein>
    <submittedName>
        <fullName evidence="2">Uncharacterized protein</fullName>
    </submittedName>
</protein>
<proteinExistence type="predicted"/>
<evidence type="ECO:0000313" key="2">
    <source>
        <dbReference type="EMBL" id="KAE9033931.1"/>
    </source>
</evidence>
<sequence length="129" mass="13911">MALAWVFRVLSASHHQRLFRYNLGHVFLPCLLSCLEFCSSLSLSRRRVWPRAPNRPKSCRTRSRRATQSSGAASQSIRGVQVYGDGLGASGEDSVEESCTHASTSPSCIRVSSSSSSATTSAATVCTRA</sequence>
<dbReference type="OrthoDB" id="10370217at2759"/>
<organism evidence="2 5">
    <name type="scientific">Phytophthora rubi</name>
    <dbReference type="NCBI Taxonomy" id="129364"/>
    <lineage>
        <taxon>Eukaryota</taxon>
        <taxon>Sar</taxon>
        <taxon>Stramenopiles</taxon>
        <taxon>Oomycota</taxon>
        <taxon>Peronosporomycetes</taxon>
        <taxon>Peronosporales</taxon>
        <taxon>Peronosporaceae</taxon>
        <taxon>Phytophthora</taxon>
    </lineage>
</organism>
<evidence type="ECO:0000256" key="1">
    <source>
        <dbReference type="SAM" id="MobiDB-lite"/>
    </source>
</evidence>
<dbReference type="EMBL" id="QXFU01000423">
    <property type="protein sequence ID" value="KAE9033931.1"/>
    <property type="molecule type" value="Genomic_DNA"/>
</dbReference>
<feature type="region of interest" description="Disordered" evidence="1">
    <location>
        <begin position="51"/>
        <end position="129"/>
    </location>
</feature>
<dbReference type="Proteomes" id="UP000435112">
    <property type="component" value="Unassembled WGS sequence"/>
</dbReference>
<accession>A0A6A3MM43</accession>
<reference evidence="4 5" key="1">
    <citation type="submission" date="2018-09" db="EMBL/GenBank/DDBJ databases">
        <title>Genomic investigation of the strawberry pathogen Phytophthora fragariae indicates pathogenicity is determined by transcriptional variation in three key races.</title>
        <authorList>
            <person name="Adams T.M."/>
            <person name="Armitage A.D."/>
            <person name="Sobczyk M.K."/>
            <person name="Bates H.J."/>
            <person name="Dunwell J.M."/>
            <person name="Nellist C.F."/>
            <person name="Harrison R.J."/>
        </authorList>
    </citation>
    <scope>NUCLEOTIDE SEQUENCE [LARGE SCALE GENOMIC DNA]</scope>
    <source>
        <strain evidence="3 4">SCRP249</strain>
        <strain evidence="2 5">SCRP324</strain>
    </source>
</reference>
<name>A0A6A3MM43_9STRA</name>
<dbReference type="Proteomes" id="UP000429607">
    <property type="component" value="Unassembled WGS sequence"/>
</dbReference>
<feature type="compositionally biased region" description="Low complexity" evidence="1">
    <location>
        <begin position="103"/>
        <end position="129"/>
    </location>
</feature>
<gene>
    <name evidence="3" type="ORF">PR001_g8334</name>
    <name evidence="2" type="ORF">PR002_g8412</name>
</gene>
<evidence type="ECO:0000313" key="3">
    <source>
        <dbReference type="EMBL" id="KAE9037544.1"/>
    </source>
</evidence>
<feature type="compositionally biased region" description="Polar residues" evidence="1">
    <location>
        <begin position="66"/>
        <end position="78"/>
    </location>
</feature>
<evidence type="ECO:0000313" key="4">
    <source>
        <dbReference type="Proteomes" id="UP000429607"/>
    </source>
</evidence>
<comment type="caution">
    <text evidence="2">The sequence shown here is derived from an EMBL/GenBank/DDBJ whole genome shotgun (WGS) entry which is preliminary data.</text>
</comment>
<evidence type="ECO:0000313" key="5">
    <source>
        <dbReference type="Proteomes" id="UP000435112"/>
    </source>
</evidence>